<protein>
    <recommendedName>
        <fullName evidence="3">Glycosyl transferase family 2</fullName>
    </recommendedName>
</protein>
<evidence type="ECO:0000313" key="1">
    <source>
        <dbReference type="EMBL" id="PFG27506.1"/>
    </source>
</evidence>
<proteinExistence type="predicted"/>
<sequence>MKQLLRRAALIVERRGPLGGLKLASAWPRLREARTFQLLSYGPSQVGRQLEKEQKISYLELGTSGGLYTRWGAKKLQVTDIAPHVQACIEPPAELRAPLIRAGIPLVEENTTAIRTALNSPLLRAKIATGQLRELLRGEHDAAGMPLPLISVVVSTNRPDQLEHVRAQFSRQTYPRTELLILTHGFHAEGCLHKPAEASLGECLNELVAHAAGKIIAKFDDDDLYLPNYLTDQYLSMWDTGAKVVGKAANYIYFPTLNAIALRRENRARMFTDFVAGATLMADRDILEQFPFAERTRGEDTDFLRRVAHAGVPIYSTDQFNFMVMRHDDHTWNATDLTLAQSADIHTFGLNEDHVRA</sequence>
<keyword evidence="2" id="KW-1185">Reference proteome</keyword>
<gene>
    <name evidence="1" type="ORF">ATK06_0567</name>
</gene>
<dbReference type="InterPro" id="IPR029044">
    <property type="entry name" value="Nucleotide-diphossugar_trans"/>
</dbReference>
<evidence type="ECO:0000313" key="2">
    <source>
        <dbReference type="Proteomes" id="UP000221653"/>
    </source>
</evidence>
<dbReference type="RefSeq" id="WP_098388802.1">
    <property type="nucleotide sequence ID" value="NZ_LS483464.1"/>
</dbReference>
<organism evidence="1 2">
    <name type="scientific">Corynebacterium renale</name>
    <dbReference type="NCBI Taxonomy" id="1724"/>
    <lineage>
        <taxon>Bacteria</taxon>
        <taxon>Bacillati</taxon>
        <taxon>Actinomycetota</taxon>
        <taxon>Actinomycetes</taxon>
        <taxon>Mycobacteriales</taxon>
        <taxon>Corynebacteriaceae</taxon>
        <taxon>Corynebacterium</taxon>
    </lineage>
</organism>
<dbReference type="OrthoDB" id="6713581at2"/>
<reference evidence="1 2" key="1">
    <citation type="submission" date="2017-10" db="EMBL/GenBank/DDBJ databases">
        <title>Sequencing the genomes of 1000 actinobacteria strains.</title>
        <authorList>
            <person name="Klenk H.-P."/>
        </authorList>
    </citation>
    <scope>NUCLEOTIDE SEQUENCE [LARGE SCALE GENOMIC DNA]</scope>
    <source>
        <strain evidence="1 2">DSM 20688</strain>
    </source>
</reference>
<dbReference type="Proteomes" id="UP000221653">
    <property type="component" value="Unassembled WGS sequence"/>
</dbReference>
<accession>A0A2A9DMB7</accession>
<dbReference type="Gene3D" id="3.90.550.10">
    <property type="entry name" value="Spore Coat Polysaccharide Biosynthesis Protein SpsA, Chain A"/>
    <property type="match status" value="1"/>
</dbReference>
<name>A0A2A9DMB7_9CORY</name>
<dbReference type="STRING" id="1724.GCA_001044175_01440"/>
<evidence type="ECO:0008006" key="3">
    <source>
        <dbReference type="Google" id="ProtNLM"/>
    </source>
</evidence>
<dbReference type="EMBL" id="PDJF01000001">
    <property type="protein sequence ID" value="PFG27506.1"/>
    <property type="molecule type" value="Genomic_DNA"/>
</dbReference>
<dbReference type="SUPFAM" id="SSF53448">
    <property type="entry name" value="Nucleotide-diphospho-sugar transferases"/>
    <property type="match status" value="1"/>
</dbReference>
<comment type="caution">
    <text evidence="1">The sequence shown here is derived from an EMBL/GenBank/DDBJ whole genome shotgun (WGS) entry which is preliminary data.</text>
</comment>
<dbReference type="AlphaFoldDB" id="A0A2A9DMB7"/>